<evidence type="ECO:0000313" key="1">
    <source>
        <dbReference type="EMBL" id="CAX22508.1"/>
    </source>
</evidence>
<accession>C7CCG1</accession>
<dbReference type="Proteomes" id="UP000008070">
    <property type="component" value="Chromosome"/>
</dbReference>
<dbReference type="KEGG" id="mdi:METDI0876"/>
<organism evidence="1 2">
    <name type="scientific">Methylorubrum extorquens (strain DSM 6343 / CIP 106787 / DM4)</name>
    <name type="common">Methylobacterium extorquens</name>
    <dbReference type="NCBI Taxonomy" id="661410"/>
    <lineage>
        <taxon>Bacteria</taxon>
        <taxon>Pseudomonadati</taxon>
        <taxon>Pseudomonadota</taxon>
        <taxon>Alphaproteobacteria</taxon>
        <taxon>Hyphomicrobiales</taxon>
        <taxon>Methylobacteriaceae</taxon>
        <taxon>Methylorubrum</taxon>
    </lineage>
</organism>
<dbReference type="EMBL" id="FP103042">
    <property type="protein sequence ID" value="CAX22508.1"/>
    <property type="molecule type" value="Genomic_DNA"/>
</dbReference>
<sequence length="71" mass="7878">MVKLTQTAGAFVADDYGFGAALLRRFNSCRACSLAHSATASHATLQWRLSVVCPAYGYSLRQRRWIMPVID</sequence>
<protein>
    <submittedName>
        <fullName evidence="1">Uncharacterized protein</fullName>
    </submittedName>
</protein>
<dbReference type="HOGENOM" id="CLU_2735385_0_0_5"/>
<proteinExistence type="predicted"/>
<gene>
    <name evidence="1" type="ORF">METD_I0876</name>
</gene>
<name>C7CCG1_METED</name>
<evidence type="ECO:0000313" key="2">
    <source>
        <dbReference type="Proteomes" id="UP000008070"/>
    </source>
</evidence>
<dbReference type="AlphaFoldDB" id="C7CCG1"/>
<reference evidence="2" key="1">
    <citation type="journal article" date="2009" name="PLoS ONE">
        <title>Methylobacterium genome sequences: a reference blueprint to investigate microbial metabolism of C1 compounds from natural and industrial sources.</title>
        <authorList>
            <person name="Vuilleumier S."/>
            <person name="Chistoserdova L."/>
            <person name="Lee M.-C."/>
            <person name="Bringel F."/>
            <person name="Lajus A."/>
            <person name="Zhou Y."/>
            <person name="Gourion B."/>
            <person name="Barbe V."/>
            <person name="Chang J."/>
            <person name="Cruveiller S."/>
            <person name="Dossat C."/>
            <person name="Gillett W."/>
            <person name="Gruffaz C."/>
            <person name="Haugen E."/>
            <person name="Hourcade E."/>
            <person name="Levy R."/>
            <person name="Mangenot S."/>
            <person name="Muller E."/>
            <person name="Nadalig T."/>
            <person name="Pagni M."/>
            <person name="Penny C."/>
            <person name="Peyraud R."/>
            <person name="Robinson D.G."/>
            <person name="Roche D."/>
            <person name="Rouy Z."/>
            <person name="Saenampechek C."/>
            <person name="Salvignol G."/>
            <person name="Vallenet D."/>
            <person name="Wu Z."/>
            <person name="Marx C.J."/>
            <person name="Vorholt J.A."/>
            <person name="Olson M.V."/>
            <person name="Kaul R."/>
            <person name="Weissenbach J."/>
            <person name="Medigue C."/>
            <person name="Lidstrom M.E."/>
        </authorList>
    </citation>
    <scope>NUCLEOTIDE SEQUENCE [LARGE SCALE GENOMIC DNA]</scope>
    <source>
        <strain evidence="2">DSM 6343 / CIP 106787 / DM4</strain>
    </source>
</reference>